<dbReference type="EMBL" id="SDOV01000004">
    <property type="protein sequence ID" value="KAH7641887.1"/>
    <property type="molecule type" value="Genomic_DNA"/>
</dbReference>
<feature type="signal peptide" evidence="1">
    <location>
        <begin position="1"/>
        <end position="29"/>
    </location>
</feature>
<protein>
    <submittedName>
        <fullName evidence="3">Uncharacterized protein</fullName>
    </submittedName>
</protein>
<name>A0A922IBF1_DERFA</name>
<dbReference type="OrthoDB" id="6509232at2759"/>
<evidence type="ECO:0000313" key="3">
    <source>
        <dbReference type="EMBL" id="KAH9528937.1"/>
    </source>
</evidence>
<comment type="caution">
    <text evidence="3">The sequence shown here is derived from an EMBL/GenBank/DDBJ whole genome shotgun (WGS) entry which is preliminary data.</text>
</comment>
<evidence type="ECO:0000313" key="2">
    <source>
        <dbReference type="EMBL" id="KAH7641887.1"/>
    </source>
</evidence>
<reference evidence="2" key="2">
    <citation type="submission" date="2020-06" db="EMBL/GenBank/DDBJ databases">
        <authorList>
            <person name="Ji K."/>
            <person name="Li J."/>
        </authorList>
    </citation>
    <scope>NUCLEOTIDE SEQUENCE</scope>
    <source>
        <strain evidence="2">JKM2019</strain>
        <tissue evidence="2">Whole body</tissue>
    </source>
</reference>
<sequence>MNHPNKYNFLLTTVMATAVLLMTIRSCHSAPFITKTDKGVDINVWPFFRMHLARETRGMVLGIEVLSGMVKVNYDRKPGEKPFVNVSVFGLGGSGDGAAKAKIPVDDIESGLGELKAALESETNLLL</sequence>
<dbReference type="Proteomes" id="UP000790347">
    <property type="component" value="Unassembled WGS sequence"/>
</dbReference>
<accession>A0A922IBF1</accession>
<dbReference type="EMBL" id="ASGP02000001">
    <property type="protein sequence ID" value="KAH9528937.1"/>
    <property type="molecule type" value="Genomic_DNA"/>
</dbReference>
<keyword evidence="1" id="KW-0732">Signal</keyword>
<evidence type="ECO:0000256" key="1">
    <source>
        <dbReference type="SAM" id="SignalP"/>
    </source>
</evidence>
<keyword evidence="4" id="KW-1185">Reference proteome</keyword>
<evidence type="ECO:0000313" key="4">
    <source>
        <dbReference type="Proteomes" id="UP000790347"/>
    </source>
</evidence>
<reference evidence="3" key="1">
    <citation type="submission" date="2013-05" db="EMBL/GenBank/DDBJ databases">
        <authorList>
            <person name="Yim A.K.Y."/>
            <person name="Chan T.F."/>
            <person name="Ji K.M."/>
            <person name="Liu X.Y."/>
            <person name="Zhou J.W."/>
            <person name="Li R.Q."/>
            <person name="Yang K.Y."/>
            <person name="Li J."/>
            <person name="Li M."/>
            <person name="Law P.T.W."/>
            <person name="Wu Y.L."/>
            <person name="Cai Z.L."/>
            <person name="Qin H."/>
            <person name="Bao Y."/>
            <person name="Leung R.K.K."/>
            <person name="Ng P.K.S."/>
            <person name="Zou J."/>
            <person name="Zhong X.J."/>
            <person name="Ran P.X."/>
            <person name="Zhong N.S."/>
            <person name="Liu Z.G."/>
            <person name="Tsui S.K.W."/>
        </authorList>
    </citation>
    <scope>NUCLEOTIDE SEQUENCE</scope>
    <source>
        <strain evidence="3">Derf</strain>
        <tissue evidence="3">Whole organism</tissue>
    </source>
</reference>
<reference evidence="2" key="3">
    <citation type="journal article" date="2021" name="World Allergy Organ. J.">
        <title>Chromosome-level assembly of Dermatophagoides farinae genome and transcriptome reveals two novel allergens Der f 37 and Der f 39.</title>
        <authorList>
            <person name="Chen J."/>
            <person name="Cai Z."/>
            <person name="Fan D."/>
            <person name="Hu J."/>
            <person name="Hou Y."/>
            <person name="He Y."/>
            <person name="Zhang Z."/>
            <person name="Zhao Z."/>
            <person name="Gao P."/>
            <person name="Hu W."/>
            <person name="Sun J."/>
            <person name="Li J."/>
            <person name="Ji K."/>
        </authorList>
    </citation>
    <scope>NUCLEOTIDE SEQUENCE</scope>
    <source>
        <strain evidence="2">JKM2019</strain>
    </source>
</reference>
<proteinExistence type="predicted"/>
<reference evidence="3" key="4">
    <citation type="journal article" date="2022" name="Res Sq">
        <title>Comparative Genomics Reveals Insights into the Divergent Evolution of Astigmatic Mites and Household Pest Adaptations.</title>
        <authorList>
            <person name="Xiong Q."/>
            <person name="Wan A.T.-Y."/>
            <person name="Liu X.-Y."/>
            <person name="Fung C.S.-H."/>
            <person name="Xiao X."/>
            <person name="Malainual N."/>
            <person name="Hou J."/>
            <person name="Wang L."/>
            <person name="Wang M."/>
            <person name="Yang K."/>
            <person name="Cui Y."/>
            <person name="Leung E."/>
            <person name="Nong W."/>
            <person name="Shin S.-K."/>
            <person name="Au S."/>
            <person name="Jeong K.Y."/>
            <person name="Chew F.T."/>
            <person name="Hui J."/>
            <person name="Leung T.F."/>
            <person name="Tungtrongchitr A."/>
            <person name="Zhong N."/>
            <person name="Liu Z."/>
            <person name="Tsui S."/>
        </authorList>
    </citation>
    <scope>NUCLEOTIDE SEQUENCE</scope>
    <source>
        <strain evidence="3">Derf</strain>
        <tissue evidence="3">Whole organism</tissue>
    </source>
</reference>
<feature type="chain" id="PRO_5038324715" evidence="1">
    <location>
        <begin position="30"/>
        <end position="127"/>
    </location>
</feature>
<dbReference type="AlphaFoldDB" id="A0A922IBF1"/>
<gene>
    <name evidence="3" type="ORF">DERF_002845</name>
    <name evidence="2" type="ORF">HUG17_4932</name>
</gene>
<dbReference type="Proteomes" id="UP000828236">
    <property type="component" value="Unassembled WGS sequence"/>
</dbReference>
<organism evidence="3 4">
    <name type="scientific">Dermatophagoides farinae</name>
    <name type="common">American house dust mite</name>
    <dbReference type="NCBI Taxonomy" id="6954"/>
    <lineage>
        <taxon>Eukaryota</taxon>
        <taxon>Metazoa</taxon>
        <taxon>Ecdysozoa</taxon>
        <taxon>Arthropoda</taxon>
        <taxon>Chelicerata</taxon>
        <taxon>Arachnida</taxon>
        <taxon>Acari</taxon>
        <taxon>Acariformes</taxon>
        <taxon>Sarcoptiformes</taxon>
        <taxon>Astigmata</taxon>
        <taxon>Psoroptidia</taxon>
        <taxon>Analgoidea</taxon>
        <taxon>Pyroglyphidae</taxon>
        <taxon>Dermatophagoidinae</taxon>
        <taxon>Dermatophagoides</taxon>
    </lineage>
</organism>